<keyword evidence="1" id="KW-0949">S-adenosyl-L-methionine</keyword>
<feature type="domain" description="TsaA-like" evidence="3">
    <location>
        <begin position="13"/>
        <end position="138"/>
    </location>
</feature>
<dbReference type="RefSeq" id="WP_062279268.1">
    <property type="nucleotide sequence ID" value="NZ_DF968181.1"/>
</dbReference>
<evidence type="ECO:0000313" key="5">
    <source>
        <dbReference type="Proteomes" id="UP000053370"/>
    </source>
</evidence>
<accession>A0A0S7BIK8</accession>
<dbReference type="PATRIC" id="fig|1678840.3.peg.1391"/>
<evidence type="ECO:0000313" key="4">
    <source>
        <dbReference type="EMBL" id="GAP40189.1"/>
    </source>
</evidence>
<dbReference type="InterPro" id="IPR036414">
    <property type="entry name" value="YaeB_N_sf"/>
</dbReference>
<dbReference type="PANTHER" id="PTHR12818">
    <property type="entry name" value="TRNA (ADENINE(37)-N6)-METHYLTRANSFERASE"/>
    <property type="match status" value="1"/>
</dbReference>
<dbReference type="Proteomes" id="UP000053370">
    <property type="component" value="Unassembled WGS sequence"/>
</dbReference>
<dbReference type="AlphaFoldDB" id="A0A0S7BIK8"/>
<keyword evidence="5" id="KW-1185">Reference proteome</keyword>
<dbReference type="Pfam" id="PF01980">
    <property type="entry name" value="TrmO_N"/>
    <property type="match status" value="1"/>
</dbReference>
<evidence type="ECO:0000256" key="1">
    <source>
        <dbReference type="ARBA" id="ARBA00022691"/>
    </source>
</evidence>
<dbReference type="InterPro" id="IPR036413">
    <property type="entry name" value="YaeB-like_sf"/>
</dbReference>
<keyword evidence="4" id="KW-0489">Methyltransferase</keyword>
<dbReference type="PANTHER" id="PTHR12818:SF0">
    <property type="entry name" value="TRNA (ADENINE(37)-N6)-METHYLTRANSFERASE"/>
    <property type="match status" value="1"/>
</dbReference>
<dbReference type="Gene3D" id="2.40.30.70">
    <property type="entry name" value="YaeB-like"/>
    <property type="match status" value="1"/>
</dbReference>
<organism evidence="4">
    <name type="scientific">Flexilinea flocculi</name>
    <dbReference type="NCBI Taxonomy" id="1678840"/>
    <lineage>
        <taxon>Bacteria</taxon>
        <taxon>Bacillati</taxon>
        <taxon>Chloroflexota</taxon>
        <taxon>Anaerolineae</taxon>
        <taxon>Anaerolineales</taxon>
        <taxon>Anaerolineaceae</taxon>
        <taxon>Flexilinea</taxon>
    </lineage>
</organism>
<dbReference type="GO" id="GO:0032259">
    <property type="term" value="P:methylation"/>
    <property type="evidence" value="ECO:0007669"/>
    <property type="project" value="UniProtKB-KW"/>
</dbReference>
<dbReference type="InterPro" id="IPR023370">
    <property type="entry name" value="TrmO-like_N"/>
</dbReference>
<dbReference type="PROSITE" id="PS01318">
    <property type="entry name" value="TSAA_1"/>
    <property type="match status" value="1"/>
</dbReference>
<keyword evidence="4" id="KW-0808">Transferase</keyword>
<evidence type="ECO:0000259" key="3">
    <source>
        <dbReference type="PROSITE" id="PS51668"/>
    </source>
</evidence>
<dbReference type="STRING" id="1678840.ATC1_13155"/>
<dbReference type="GO" id="GO:0008168">
    <property type="term" value="F:methyltransferase activity"/>
    <property type="evidence" value="ECO:0007669"/>
    <property type="project" value="UniProtKB-KW"/>
</dbReference>
<gene>
    <name evidence="4" type="ORF">ATC1_13155</name>
</gene>
<dbReference type="InterPro" id="IPR040372">
    <property type="entry name" value="YaeB-like"/>
</dbReference>
<dbReference type="EMBL" id="DF968181">
    <property type="protein sequence ID" value="GAP40189.1"/>
    <property type="molecule type" value="Genomic_DNA"/>
</dbReference>
<dbReference type="SUPFAM" id="SSF118196">
    <property type="entry name" value="YaeB-like"/>
    <property type="match status" value="1"/>
</dbReference>
<protein>
    <submittedName>
        <fullName evidence="4">tRNA (Thr-GGU) A37 N-methylase</fullName>
    </submittedName>
</protein>
<comment type="similarity">
    <text evidence="2">Belongs to the tRNA methyltransferase O family.</text>
</comment>
<reference evidence="4" key="1">
    <citation type="journal article" date="2015" name="Genome Announc.">
        <title>Draft Genome Sequence of Anaerolineae Strain TC1, a Novel Isolate from a Methanogenic Wastewater Treatment System.</title>
        <authorList>
            <person name="Matsuura N."/>
            <person name="Tourlousse D.M."/>
            <person name="Sun L."/>
            <person name="Toyonaga M."/>
            <person name="Kuroda K."/>
            <person name="Ohashi A."/>
            <person name="Cruz R."/>
            <person name="Yamaguchi T."/>
            <person name="Sekiguchi Y."/>
        </authorList>
    </citation>
    <scope>NUCLEOTIDE SEQUENCE [LARGE SCALE GENOMIC DNA]</scope>
    <source>
        <strain evidence="4">TC1</strain>
    </source>
</reference>
<sequence>MSEKKELHQSFSVFTVGSVQVSEMDGFFAVKLLPEFREAMEGLDQFQHVNVLWWADRQDSPQARHTLLTELPYAPGIQAGVFACRSEYRPNPIGITISQILEIDKSQGIVRLAWIDAFDGTPVLDLKPYLPVSDRVRYVSVADWMKDWPVWMEDAGEYFASNPTNFGE</sequence>
<dbReference type="PROSITE" id="PS51668">
    <property type="entry name" value="TSAA_2"/>
    <property type="match status" value="1"/>
</dbReference>
<proteinExistence type="inferred from homology"/>
<dbReference type="CDD" id="cd09281">
    <property type="entry name" value="UPF0066"/>
    <property type="match status" value="1"/>
</dbReference>
<dbReference type="InterPro" id="IPR023368">
    <property type="entry name" value="UPF0066_cons_site"/>
</dbReference>
<evidence type="ECO:0000256" key="2">
    <source>
        <dbReference type="ARBA" id="ARBA00033753"/>
    </source>
</evidence>
<name>A0A0S7BIK8_9CHLR</name>